<feature type="region of interest" description="Disordered" evidence="2">
    <location>
        <begin position="27"/>
        <end position="59"/>
    </location>
</feature>
<accession>A0A3N5DT47</accession>
<dbReference type="PANTHER" id="PTHR35333">
    <property type="entry name" value="BETA-LACTAMASE"/>
    <property type="match status" value="1"/>
</dbReference>
<dbReference type="InterPro" id="IPR045155">
    <property type="entry name" value="Beta-lactam_cat"/>
</dbReference>
<proteinExistence type="predicted"/>
<protein>
    <submittedName>
        <fullName evidence="5">Serine hydrolase</fullName>
    </submittedName>
</protein>
<evidence type="ECO:0000256" key="3">
    <source>
        <dbReference type="SAM" id="SignalP"/>
    </source>
</evidence>
<keyword evidence="5" id="KW-0378">Hydrolase</keyword>
<dbReference type="InterPro" id="IPR012338">
    <property type="entry name" value="Beta-lactam/transpept-like"/>
</dbReference>
<feature type="compositionally biased region" description="Pro residues" evidence="2">
    <location>
        <begin position="47"/>
        <end position="59"/>
    </location>
</feature>
<feature type="chain" id="PRO_5018280695" evidence="3">
    <location>
        <begin position="23"/>
        <end position="387"/>
    </location>
</feature>
<evidence type="ECO:0000313" key="6">
    <source>
        <dbReference type="Proteomes" id="UP000275232"/>
    </source>
</evidence>
<comment type="caution">
    <text evidence="5">The sequence shown here is derived from an EMBL/GenBank/DDBJ whole genome shotgun (WGS) entry which is preliminary data.</text>
</comment>
<keyword evidence="6" id="KW-1185">Reference proteome</keyword>
<dbReference type="EMBL" id="RPFZ01000001">
    <property type="protein sequence ID" value="RPF72501.1"/>
    <property type="molecule type" value="Genomic_DNA"/>
</dbReference>
<feature type="signal peptide" evidence="3">
    <location>
        <begin position="1"/>
        <end position="22"/>
    </location>
</feature>
<dbReference type="InterPro" id="IPR000871">
    <property type="entry name" value="Beta-lactam_class-A"/>
</dbReference>
<feature type="domain" description="Beta-lactamase class A catalytic" evidence="4">
    <location>
        <begin position="84"/>
        <end position="343"/>
    </location>
</feature>
<dbReference type="PROSITE" id="PS51257">
    <property type="entry name" value="PROKAR_LIPOPROTEIN"/>
    <property type="match status" value="1"/>
</dbReference>
<comment type="catalytic activity">
    <reaction evidence="1">
        <text>a beta-lactam + H2O = a substituted beta-amino acid</text>
        <dbReference type="Rhea" id="RHEA:20401"/>
        <dbReference type="ChEBI" id="CHEBI:15377"/>
        <dbReference type="ChEBI" id="CHEBI:35627"/>
        <dbReference type="ChEBI" id="CHEBI:140347"/>
        <dbReference type="EC" id="3.5.2.6"/>
    </reaction>
</comment>
<sequence length="387" mass="41754">MFRISRTLPALVALALAGCGTADEPRQPYGVTLNGAAPTPASSPAAAPEPPPPPPPPAPYVEDARADLAQTIDSLGEDFGGLLGIAVEDVDAGWTTAYNGERMLPQQSVSKFWVSLTALDQADRGELDLDRTIVLTRKDLTLFHQPIRAEILLRGSVRTTPRELMEQALTHSDNTANNAILEAVGGPAAVSTMMARHDITGVRFGTDEITKQSMIAGVDWKPRYSIANAFFDARDKVPEAKRRAAFEAYLDDPIDGATPLGMVHALSRLARGELLSERSTRLMIETLKRTHSGPRRLRGGREGDWVVAHKTGTGQFFEGRQSGYNDVGLVISPGGRTYAVAVLIGWTRRPTIERMAMMQKVTRAVIAFDEALQSGKAQGESAAEADS</sequence>
<dbReference type="SUPFAM" id="SSF56601">
    <property type="entry name" value="beta-lactamase/transpeptidase-like"/>
    <property type="match status" value="1"/>
</dbReference>
<dbReference type="PANTHER" id="PTHR35333:SF5">
    <property type="entry name" value="CONSERVED LIPOPROTEIN LPQF-RELATED"/>
    <property type="match status" value="1"/>
</dbReference>
<dbReference type="GO" id="GO:0030655">
    <property type="term" value="P:beta-lactam antibiotic catabolic process"/>
    <property type="evidence" value="ECO:0007669"/>
    <property type="project" value="InterPro"/>
</dbReference>
<evidence type="ECO:0000259" key="4">
    <source>
        <dbReference type="Pfam" id="PF13354"/>
    </source>
</evidence>
<reference evidence="5 6" key="1">
    <citation type="submission" date="2018-11" db="EMBL/GenBank/DDBJ databases">
        <title>Erythrobacter spongiae sp. nov., isolated from a marine sponge.</title>
        <authorList>
            <person name="Zhuang L."/>
            <person name="Luo L."/>
        </authorList>
    </citation>
    <scope>NUCLEOTIDE SEQUENCE [LARGE SCALE GENOMIC DNA]</scope>
    <source>
        <strain evidence="5 6">HN-E23</strain>
    </source>
</reference>
<dbReference type="AlphaFoldDB" id="A0A3N5DT47"/>
<feature type="compositionally biased region" description="Low complexity" evidence="2">
    <location>
        <begin position="36"/>
        <end position="46"/>
    </location>
</feature>
<gene>
    <name evidence="5" type="ORF">EG799_13350</name>
</gene>
<dbReference type="GO" id="GO:0008800">
    <property type="term" value="F:beta-lactamase activity"/>
    <property type="evidence" value="ECO:0007669"/>
    <property type="project" value="UniProtKB-EC"/>
</dbReference>
<evidence type="ECO:0000313" key="5">
    <source>
        <dbReference type="EMBL" id="RPF72501.1"/>
    </source>
</evidence>
<dbReference type="OrthoDB" id="9784149at2"/>
<keyword evidence="3" id="KW-0732">Signal</keyword>
<organism evidence="5 6">
    <name type="scientific">Aurantiacibacter spongiae</name>
    <dbReference type="NCBI Taxonomy" id="2488860"/>
    <lineage>
        <taxon>Bacteria</taxon>
        <taxon>Pseudomonadati</taxon>
        <taxon>Pseudomonadota</taxon>
        <taxon>Alphaproteobacteria</taxon>
        <taxon>Sphingomonadales</taxon>
        <taxon>Erythrobacteraceae</taxon>
        <taxon>Aurantiacibacter</taxon>
    </lineage>
</organism>
<dbReference type="GO" id="GO:0046677">
    <property type="term" value="P:response to antibiotic"/>
    <property type="evidence" value="ECO:0007669"/>
    <property type="project" value="InterPro"/>
</dbReference>
<dbReference type="Pfam" id="PF13354">
    <property type="entry name" value="Beta-lactamase2"/>
    <property type="match status" value="1"/>
</dbReference>
<name>A0A3N5DT47_9SPHN</name>
<evidence type="ECO:0000256" key="2">
    <source>
        <dbReference type="SAM" id="MobiDB-lite"/>
    </source>
</evidence>
<dbReference type="RefSeq" id="WP_123882222.1">
    <property type="nucleotide sequence ID" value="NZ_RPFZ01000001.1"/>
</dbReference>
<dbReference type="Proteomes" id="UP000275232">
    <property type="component" value="Unassembled WGS sequence"/>
</dbReference>
<dbReference type="Gene3D" id="3.40.710.10">
    <property type="entry name" value="DD-peptidase/beta-lactamase superfamily"/>
    <property type="match status" value="1"/>
</dbReference>
<dbReference type="PRINTS" id="PR00118">
    <property type="entry name" value="BLACTAMASEA"/>
</dbReference>
<evidence type="ECO:0000256" key="1">
    <source>
        <dbReference type="ARBA" id="ARBA00001526"/>
    </source>
</evidence>